<comment type="caution">
    <text evidence="1">The sequence shown here is derived from an EMBL/GenBank/DDBJ whole genome shotgun (WGS) entry which is preliminary data.</text>
</comment>
<dbReference type="EMBL" id="QLLK01000003">
    <property type="protein sequence ID" value="RAI92075.1"/>
    <property type="molecule type" value="Genomic_DNA"/>
</dbReference>
<accession>A0A327PIG6</accession>
<dbReference type="Gene3D" id="3.40.50.150">
    <property type="entry name" value="Vaccinia Virus protein VP39"/>
    <property type="match status" value="1"/>
</dbReference>
<keyword evidence="1" id="KW-0489">Methyltransferase</keyword>
<sequence>MLNQVYPLLSYLNYWLKKEDKYSLQSPLLFNTYQGLNHFIHSRKEEDLEIEAFRKSLLTTDDIIEVSDYGAGSKRVNTTLRKVADITKFSTSSRKFAQLYQYFCTLTPADTVLELGTCMGITSRYLSKVTKGNLYSFEGSEEIARVATPSQGYDNLSLQIGVLKDTLPYTLSNLTQVDFALVDATHTYEGTLHYFEQILAKTHPKSIIAIGDIHWSAEMEKAWEEIKRKREVRLTLDFFECGIVFLNYPGEKSEYILDF</sequence>
<dbReference type="SUPFAM" id="SSF53335">
    <property type="entry name" value="S-adenosyl-L-methionine-dependent methyltransferases"/>
    <property type="match status" value="1"/>
</dbReference>
<dbReference type="Proteomes" id="UP000249610">
    <property type="component" value="Unassembled WGS sequence"/>
</dbReference>
<evidence type="ECO:0000313" key="1">
    <source>
        <dbReference type="EMBL" id="RAI92075.1"/>
    </source>
</evidence>
<dbReference type="OrthoDB" id="5464618at2"/>
<dbReference type="Pfam" id="PF13578">
    <property type="entry name" value="Methyltransf_24"/>
    <property type="match status" value="1"/>
</dbReference>
<keyword evidence="2" id="KW-1185">Reference proteome</keyword>
<evidence type="ECO:0000313" key="2">
    <source>
        <dbReference type="Proteomes" id="UP000249610"/>
    </source>
</evidence>
<dbReference type="RefSeq" id="WP_111610717.1">
    <property type="nucleotide sequence ID" value="NZ_QLLK01000003.1"/>
</dbReference>
<dbReference type="AlphaFoldDB" id="A0A327PIG6"/>
<name>A0A327PIG6_9BACT</name>
<dbReference type="GO" id="GO:0032259">
    <property type="term" value="P:methylation"/>
    <property type="evidence" value="ECO:0007669"/>
    <property type="project" value="UniProtKB-KW"/>
</dbReference>
<protein>
    <submittedName>
        <fullName evidence="1">Methyltransferase family protein</fullName>
    </submittedName>
</protein>
<dbReference type="InterPro" id="IPR029063">
    <property type="entry name" value="SAM-dependent_MTases_sf"/>
</dbReference>
<proteinExistence type="predicted"/>
<dbReference type="GO" id="GO:0008168">
    <property type="term" value="F:methyltransferase activity"/>
    <property type="evidence" value="ECO:0007669"/>
    <property type="project" value="UniProtKB-KW"/>
</dbReference>
<keyword evidence="1" id="KW-0808">Transferase</keyword>
<reference evidence="1 2" key="1">
    <citation type="submission" date="2018-06" db="EMBL/GenBank/DDBJ databases">
        <title>Genomic Encyclopedia of Archaeal and Bacterial Type Strains, Phase II (KMG-II): from individual species to whole genera.</title>
        <authorList>
            <person name="Goeker M."/>
        </authorList>
    </citation>
    <scope>NUCLEOTIDE SEQUENCE [LARGE SCALE GENOMIC DNA]</scope>
    <source>
        <strain evidence="1 2">DSM 23446</strain>
    </source>
</reference>
<organism evidence="1 2">
    <name type="scientific">Algoriphagus yeomjeoni</name>
    <dbReference type="NCBI Taxonomy" id="291403"/>
    <lineage>
        <taxon>Bacteria</taxon>
        <taxon>Pseudomonadati</taxon>
        <taxon>Bacteroidota</taxon>
        <taxon>Cytophagia</taxon>
        <taxon>Cytophagales</taxon>
        <taxon>Cyclobacteriaceae</taxon>
        <taxon>Algoriphagus</taxon>
    </lineage>
</organism>
<gene>
    <name evidence="1" type="ORF">LV83_01303</name>
</gene>